<comment type="caution">
    <text evidence="10">The sequence shown here is derived from an EMBL/GenBank/DDBJ whole genome shotgun (WGS) entry which is preliminary data.</text>
</comment>
<dbReference type="PROSITE" id="PS50942">
    <property type="entry name" value="ENTH"/>
    <property type="match status" value="1"/>
</dbReference>
<keyword evidence="7" id="KW-0168">Coated pit</keyword>
<proteinExistence type="predicted"/>
<organism evidence="10 11">
    <name type="scientific">Actinidia rufa</name>
    <dbReference type="NCBI Taxonomy" id="165716"/>
    <lineage>
        <taxon>Eukaryota</taxon>
        <taxon>Viridiplantae</taxon>
        <taxon>Streptophyta</taxon>
        <taxon>Embryophyta</taxon>
        <taxon>Tracheophyta</taxon>
        <taxon>Spermatophyta</taxon>
        <taxon>Magnoliopsida</taxon>
        <taxon>eudicotyledons</taxon>
        <taxon>Gunneridae</taxon>
        <taxon>Pentapetalae</taxon>
        <taxon>asterids</taxon>
        <taxon>Ericales</taxon>
        <taxon>Actinidiaceae</taxon>
        <taxon>Actinidia</taxon>
    </lineage>
</organism>
<dbReference type="Pfam" id="PF07651">
    <property type="entry name" value="ANTH"/>
    <property type="match status" value="1"/>
</dbReference>
<dbReference type="GO" id="GO:0000149">
    <property type="term" value="F:SNARE binding"/>
    <property type="evidence" value="ECO:0007669"/>
    <property type="project" value="TreeGrafter"/>
</dbReference>
<gene>
    <name evidence="10" type="ORF">Acr_05g0010110</name>
</gene>
<comment type="subcellular location">
    <subcellularLocation>
        <location evidence="1">Cytoplasmic vesicle</location>
        <location evidence="1">Clathrin-coated vesicle</location>
    </subcellularLocation>
    <subcellularLocation>
        <location evidence="2">Golgi apparatus</location>
    </subcellularLocation>
    <subcellularLocation>
        <location evidence="3">Membrane</location>
        <location evidence="3">Clathrin-coated pit</location>
    </subcellularLocation>
</comment>
<dbReference type="PANTHER" id="PTHR22951:SF76">
    <property type="entry name" value="OS09G0468150 PROTEIN"/>
    <property type="match status" value="1"/>
</dbReference>
<dbReference type="PANTHER" id="PTHR22951">
    <property type="entry name" value="CLATHRIN ASSEMBLY PROTEIN"/>
    <property type="match status" value="1"/>
</dbReference>
<dbReference type="InterPro" id="IPR013809">
    <property type="entry name" value="ENTH"/>
</dbReference>
<feature type="domain" description="ENTH" evidence="9">
    <location>
        <begin position="15"/>
        <end position="154"/>
    </location>
</feature>
<evidence type="ECO:0000256" key="1">
    <source>
        <dbReference type="ARBA" id="ARBA00004132"/>
    </source>
</evidence>
<evidence type="ECO:0000256" key="6">
    <source>
        <dbReference type="ARBA" id="ARBA00023136"/>
    </source>
</evidence>
<protein>
    <submittedName>
        <fullName evidence="10">ENTH/ANTH/VHS superfamily protein</fullName>
    </submittedName>
</protein>
<evidence type="ECO:0000259" key="9">
    <source>
        <dbReference type="PROSITE" id="PS50942"/>
    </source>
</evidence>
<dbReference type="SUPFAM" id="SSF48464">
    <property type="entry name" value="ENTH/VHS domain"/>
    <property type="match status" value="1"/>
</dbReference>
<evidence type="ECO:0000313" key="11">
    <source>
        <dbReference type="Proteomes" id="UP000585474"/>
    </source>
</evidence>
<name>A0A7J0EM35_9ERIC</name>
<keyword evidence="8" id="KW-0968">Cytoplasmic vesicle</keyword>
<dbReference type="InterPro" id="IPR011417">
    <property type="entry name" value="ANTH_dom"/>
</dbReference>
<accession>A0A7J0EM35</accession>
<dbReference type="AlphaFoldDB" id="A0A7J0EM35"/>
<dbReference type="GO" id="GO:0005545">
    <property type="term" value="F:1-phosphatidylinositol binding"/>
    <property type="evidence" value="ECO:0007669"/>
    <property type="project" value="TreeGrafter"/>
</dbReference>
<evidence type="ECO:0000256" key="5">
    <source>
        <dbReference type="ARBA" id="ARBA00023034"/>
    </source>
</evidence>
<dbReference type="InterPro" id="IPR045192">
    <property type="entry name" value="AP180-like"/>
</dbReference>
<reference evidence="10 11" key="1">
    <citation type="submission" date="2019-07" db="EMBL/GenBank/DDBJ databases">
        <title>De Novo Assembly of kiwifruit Actinidia rufa.</title>
        <authorList>
            <person name="Sugita-Konishi S."/>
            <person name="Sato K."/>
            <person name="Mori E."/>
            <person name="Abe Y."/>
            <person name="Kisaki G."/>
            <person name="Hamano K."/>
            <person name="Suezawa K."/>
            <person name="Otani M."/>
            <person name="Fukuda T."/>
            <person name="Manabe T."/>
            <person name="Gomi K."/>
            <person name="Tabuchi M."/>
            <person name="Akimitsu K."/>
            <person name="Kataoka I."/>
        </authorList>
    </citation>
    <scope>NUCLEOTIDE SEQUENCE [LARGE SCALE GENOMIC DNA]</scope>
    <source>
        <strain evidence="11">cv. Fuchu</strain>
    </source>
</reference>
<keyword evidence="4" id="KW-0254">Endocytosis</keyword>
<dbReference type="GO" id="GO:0048268">
    <property type="term" value="P:clathrin coat assembly"/>
    <property type="evidence" value="ECO:0007669"/>
    <property type="project" value="InterPro"/>
</dbReference>
<dbReference type="GO" id="GO:0072583">
    <property type="term" value="P:clathrin-dependent endocytosis"/>
    <property type="evidence" value="ECO:0007669"/>
    <property type="project" value="InterPro"/>
</dbReference>
<evidence type="ECO:0000256" key="3">
    <source>
        <dbReference type="ARBA" id="ARBA00004600"/>
    </source>
</evidence>
<dbReference type="InterPro" id="IPR048050">
    <property type="entry name" value="ANTH_N_plant"/>
</dbReference>
<dbReference type="Gene3D" id="1.25.40.90">
    <property type="match status" value="1"/>
</dbReference>
<evidence type="ECO:0000256" key="4">
    <source>
        <dbReference type="ARBA" id="ARBA00022583"/>
    </source>
</evidence>
<dbReference type="GO" id="GO:0005794">
    <property type="term" value="C:Golgi apparatus"/>
    <property type="evidence" value="ECO:0007669"/>
    <property type="project" value="UniProtKB-SubCell"/>
</dbReference>
<dbReference type="GO" id="GO:0005905">
    <property type="term" value="C:clathrin-coated pit"/>
    <property type="evidence" value="ECO:0007669"/>
    <property type="project" value="UniProtKB-SubCell"/>
</dbReference>
<dbReference type="GO" id="GO:0005546">
    <property type="term" value="F:phosphatidylinositol-4,5-bisphosphate binding"/>
    <property type="evidence" value="ECO:0007669"/>
    <property type="project" value="TreeGrafter"/>
</dbReference>
<evidence type="ECO:0000256" key="8">
    <source>
        <dbReference type="ARBA" id="ARBA00023329"/>
    </source>
</evidence>
<sequence>MSDMIRLGIHIQGGPTLQTKHPLSPPRCPPSNHPCVLRAPEDVHLQALLSLGDASRATASALVESLMARLRRTGDAVVAIKCLLIIHQVIRRGPFILQDQLSLFRVFGGRNYLNLSAFSDGATAATLAFSAWVRWYARYLETLLSTSRTLGFFLCSSSSTLETENQVERISSLMNVDLIRDVDSLVALIEEICKVPDHSLQGNRLLSEVMGLVDGDYLSTVNEAELRLSEFRERLSQLSFGDPVKLMCELKRLEGCRERVAVLFSVKKASVETLWGLVGELKDSVGVVDVCRERGRVVSLGWRDKGSESARFDERVVKYGGSVKFSSGRFGSNKLSLMAL</sequence>
<dbReference type="InterPro" id="IPR008942">
    <property type="entry name" value="ENTH_VHS"/>
</dbReference>
<dbReference type="GO" id="GO:0006900">
    <property type="term" value="P:vesicle budding from membrane"/>
    <property type="evidence" value="ECO:0007669"/>
    <property type="project" value="TreeGrafter"/>
</dbReference>
<keyword evidence="11" id="KW-1185">Reference proteome</keyword>
<dbReference type="EMBL" id="BJWL01000005">
    <property type="protein sequence ID" value="GFY87372.1"/>
    <property type="molecule type" value="Genomic_DNA"/>
</dbReference>
<dbReference type="OrthoDB" id="44015at2759"/>
<keyword evidence="5" id="KW-0333">Golgi apparatus</keyword>
<evidence type="ECO:0000313" key="10">
    <source>
        <dbReference type="EMBL" id="GFY87372.1"/>
    </source>
</evidence>
<keyword evidence="6" id="KW-0472">Membrane</keyword>
<dbReference type="GO" id="GO:0030136">
    <property type="term" value="C:clathrin-coated vesicle"/>
    <property type="evidence" value="ECO:0007669"/>
    <property type="project" value="UniProtKB-SubCell"/>
</dbReference>
<dbReference type="CDD" id="cd16987">
    <property type="entry name" value="ANTH_N_AP180_plant"/>
    <property type="match status" value="1"/>
</dbReference>
<dbReference type="GO" id="GO:0032050">
    <property type="term" value="F:clathrin heavy chain binding"/>
    <property type="evidence" value="ECO:0007669"/>
    <property type="project" value="TreeGrafter"/>
</dbReference>
<dbReference type="Proteomes" id="UP000585474">
    <property type="component" value="Unassembled WGS sequence"/>
</dbReference>
<evidence type="ECO:0000256" key="7">
    <source>
        <dbReference type="ARBA" id="ARBA00023176"/>
    </source>
</evidence>
<evidence type="ECO:0000256" key="2">
    <source>
        <dbReference type="ARBA" id="ARBA00004555"/>
    </source>
</evidence>